<feature type="domain" description="POTRA" evidence="7">
    <location>
        <begin position="69"/>
        <end position="132"/>
    </location>
</feature>
<organism evidence="8 9">
    <name type="scientific">Pseudarcicella hirudinis</name>
    <dbReference type="NCBI Taxonomy" id="1079859"/>
    <lineage>
        <taxon>Bacteria</taxon>
        <taxon>Pseudomonadati</taxon>
        <taxon>Bacteroidota</taxon>
        <taxon>Cytophagia</taxon>
        <taxon>Cytophagales</taxon>
        <taxon>Flectobacillaceae</taxon>
        <taxon>Pseudarcicella</taxon>
    </lineage>
</organism>
<evidence type="ECO:0000256" key="3">
    <source>
        <dbReference type="ARBA" id="ARBA00022729"/>
    </source>
</evidence>
<evidence type="ECO:0000313" key="9">
    <source>
        <dbReference type="Proteomes" id="UP000199306"/>
    </source>
</evidence>
<dbReference type="InterPro" id="IPR000184">
    <property type="entry name" value="Bac_surfAg_D15"/>
</dbReference>
<dbReference type="PANTHER" id="PTHR12815:SF47">
    <property type="entry name" value="TRANSLOCATION AND ASSEMBLY MODULE SUBUNIT TAMA"/>
    <property type="match status" value="1"/>
</dbReference>
<dbReference type="GO" id="GO:0019867">
    <property type="term" value="C:outer membrane"/>
    <property type="evidence" value="ECO:0007669"/>
    <property type="project" value="InterPro"/>
</dbReference>
<evidence type="ECO:0000256" key="2">
    <source>
        <dbReference type="ARBA" id="ARBA00022692"/>
    </source>
</evidence>
<dbReference type="EMBL" id="FOXH01000017">
    <property type="protein sequence ID" value="SFQ40638.1"/>
    <property type="molecule type" value="Genomic_DNA"/>
</dbReference>
<gene>
    <name evidence="8" type="ORF">SAMN04515674_117102</name>
</gene>
<accession>A0A1I5Y8W5</accession>
<sequence>MTPLSFSLFWYQADYGRYLKKKPVWQQQLAKLNEDFNQKTLGMDNNSEVFKKIERKKEKKSQKLTKRINEGTWVMRTLGEAPVYFNEKEAQDNTEKMRKYLFNKGFFKAKVSFKTDTVFLNRVSVTYNITEGSPSVIEKNDSLSVQDSTMKNLLKTNISDSKLAKGERFDLENYNAEKNRIEALLKNNGYYQLTKDNISLRIDDTRDTTGKLGVITYIPHPDRSPRNPNYKKQYSLSKIQFVVDGTSPTISAPVVDTVRYNNIEYLFINKRYSTKRLDYRIDLRPDQLYSLQNVVNTQKKLYGLDQFKFANINFDTTRGSLRTTIYTVPLDKYQFTAEAGGSIFKFVPGPFGNVSLRIRNILGGLESLETNFRLGYEAQAGFLQTERVSQNLETGVNMSLIFPEMLIPRKWARQFENFNPRTQLGIGFDYTGRPEYNRANFKINTNYSWRPGPNKFFQVSVFDINLINTIYPDNQLSRDFRQYLEQLKLIGNNLYRSFQQSFVSSISGSYTYTDNPYGQTPKGKYFKIFVESGGTTLNLFGNNGFHFLKTLLRTDTLQFYKFFKVSADFRKYIPLGVSNKAVLAYRINTGVAYAYGQAGERELPYEKNFFIGGPNSVRAWKPRRLGTGSYAGNVDYKFEQPGSILLETSAELRFKILRLYGDLNGAFFVDAGNVWTFSNQSTTDRQGSDFNFNRFYKEIAVGTGFGVRYDFNFFIIRFDAAIKVLEPSQPEGQRYVLDKAFKNTAYSGELNIAIGYPF</sequence>
<keyword evidence="5" id="KW-0998">Cell outer membrane</keyword>
<comment type="subcellular location">
    <subcellularLocation>
        <location evidence="1">Membrane</location>
    </subcellularLocation>
</comment>
<evidence type="ECO:0000256" key="1">
    <source>
        <dbReference type="ARBA" id="ARBA00004370"/>
    </source>
</evidence>
<dbReference type="Proteomes" id="UP000199306">
    <property type="component" value="Unassembled WGS sequence"/>
</dbReference>
<dbReference type="Gene3D" id="2.40.160.50">
    <property type="entry name" value="membrane protein fhac: a member of the omp85/tpsb transporter family"/>
    <property type="match status" value="1"/>
</dbReference>
<evidence type="ECO:0000256" key="4">
    <source>
        <dbReference type="ARBA" id="ARBA00023136"/>
    </source>
</evidence>
<dbReference type="PANTHER" id="PTHR12815">
    <property type="entry name" value="SORTING AND ASSEMBLY MACHINERY SAMM50 PROTEIN FAMILY MEMBER"/>
    <property type="match status" value="1"/>
</dbReference>
<feature type="domain" description="Bacterial surface antigen (D15)" evidence="6">
    <location>
        <begin position="418"/>
        <end position="731"/>
    </location>
</feature>
<dbReference type="InterPro" id="IPR010827">
    <property type="entry name" value="BamA/TamA_POTRA"/>
</dbReference>
<dbReference type="InterPro" id="IPR039910">
    <property type="entry name" value="D15-like"/>
</dbReference>
<name>A0A1I5Y8W5_9BACT</name>
<evidence type="ECO:0000259" key="7">
    <source>
        <dbReference type="Pfam" id="PF07244"/>
    </source>
</evidence>
<keyword evidence="2" id="KW-0812">Transmembrane</keyword>
<dbReference type="STRING" id="1079859.SAMN04515674_117102"/>
<dbReference type="AlphaFoldDB" id="A0A1I5Y8W5"/>
<keyword evidence="3" id="KW-0732">Signal</keyword>
<dbReference type="Pfam" id="PF07244">
    <property type="entry name" value="POTRA"/>
    <property type="match status" value="1"/>
</dbReference>
<evidence type="ECO:0000313" key="8">
    <source>
        <dbReference type="EMBL" id="SFQ40638.1"/>
    </source>
</evidence>
<proteinExistence type="predicted"/>
<dbReference type="Gene3D" id="3.10.20.310">
    <property type="entry name" value="membrane protein fhac"/>
    <property type="match status" value="1"/>
</dbReference>
<dbReference type="Pfam" id="PF01103">
    <property type="entry name" value="Omp85"/>
    <property type="match status" value="1"/>
</dbReference>
<keyword evidence="9" id="KW-1185">Reference proteome</keyword>
<reference evidence="8 9" key="1">
    <citation type="submission" date="2016-10" db="EMBL/GenBank/DDBJ databases">
        <authorList>
            <person name="de Groot N.N."/>
        </authorList>
    </citation>
    <scope>NUCLEOTIDE SEQUENCE [LARGE SCALE GENOMIC DNA]</scope>
    <source>
        <strain evidence="9">E92,LMG 26720,CCM 7988</strain>
    </source>
</reference>
<evidence type="ECO:0000259" key="6">
    <source>
        <dbReference type="Pfam" id="PF01103"/>
    </source>
</evidence>
<protein>
    <submittedName>
        <fullName evidence="8">Outer membrane protein assembly factor BamA</fullName>
    </submittedName>
</protein>
<keyword evidence="4" id="KW-0472">Membrane</keyword>
<evidence type="ECO:0000256" key="5">
    <source>
        <dbReference type="ARBA" id="ARBA00023237"/>
    </source>
</evidence>